<dbReference type="Gene3D" id="3.30.1150.10">
    <property type="match status" value="1"/>
</dbReference>
<dbReference type="EMBL" id="RXLZ01000015">
    <property type="protein sequence ID" value="RTQ90370.1"/>
    <property type="molecule type" value="Genomic_DNA"/>
</dbReference>
<evidence type="ECO:0000256" key="5">
    <source>
        <dbReference type="SAM" id="Phobius"/>
    </source>
</evidence>
<dbReference type="InterPro" id="IPR037682">
    <property type="entry name" value="TonB_C"/>
</dbReference>
<dbReference type="RefSeq" id="WP_126928545.1">
    <property type="nucleotide sequence ID" value="NZ_RXLZ01000015.1"/>
</dbReference>
<evidence type="ECO:0000313" key="7">
    <source>
        <dbReference type="EMBL" id="RTQ90370.1"/>
    </source>
</evidence>
<dbReference type="GO" id="GO:0055085">
    <property type="term" value="P:transmembrane transport"/>
    <property type="evidence" value="ECO:0007669"/>
    <property type="project" value="InterPro"/>
</dbReference>
<sequence length="400" mass="43472">MTELLDGVLQASLWLAVGVVLLAVMRPLLVRLGGAGLAYRSWWLLPMLLVALMLPLPQVALLQQVPTLPLKVMPGAIDGAAGQSLPWAGLLLALWAVGTGLCLLRDLRAQRRFERRMGPLTPRTDGSWQASGDPGLPALVGLWRPRIVVGPEFDQQFSAQEQGLILQHERSHRRNGDHWANGALLLARAVFWFHPLLPWAARRFLRDQELACDARTIGPQPVLRGLYASTLLKAQLVHPVAPAVCHWRSQPVLKERIAMLKQSKRKALPWVSGQVLVVGLCVGMGAVAWASQGGAAADGQAEAAMDREIEVDKMPPPSYPKSAIEQRQVGVVNLRVEVDAKGHPTDVQVLSATNPGVFDAVSIAAARSWTYRPAMKNGKPVAGAVKIPITYAMDNTEDSQ</sequence>
<evidence type="ECO:0000256" key="4">
    <source>
        <dbReference type="ARBA" id="ARBA00023136"/>
    </source>
</evidence>
<feature type="domain" description="TonB C-terminal" evidence="6">
    <location>
        <begin position="304"/>
        <end position="400"/>
    </location>
</feature>
<dbReference type="InterPro" id="IPR006260">
    <property type="entry name" value="TonB/TolA_C"/>
</dbReference>
<dbReference type="Proteomes" id="UP000271705">
    <property type="component" value="Unassembled WGS sequence"/>
</dbReference>
<dbReference type="Pfam" id="PF05569">
    <property type="entry name" value="Peptidase_M56"/>
    <property type="match status" value="1"/>
</dbReference>
<dbReference type="CDD" id="cd07341">
    <property type="entry name" value="M56_BlaR1_MecR1_like"/>
    <property type="match status" value="1"/>
</dbReference>
<dbReference type="NCBIfam" id="TIGR01352">
    <property type="entry name" value="tonB_Cterm"/>
    <property type="match status" value="1"/>
</dbReference>
<dbReference type="AlphaFoldDB" id="A0A431UL05"/>
<dbReference type="SUPFAM" id="SSF74653">
    <property type="entry name" value="TolA/TonB C-terminal domain"/>
    <property type="match status" value="1"/>
</dbReference>
<comment type="caution">
    <text evidence="7">The sequence shown here is derived from an EMBL/GenBank/DDBJ whole genome shotgun (WGS) entry which is preliminary data.</text>
</comment>
<feature type="transmembrane region" description="Helical" evidence="5">
    <location>
        <begin position="267"/>
        <end position="290"/>
    </location>
</feature>
<dbReference type="PANTHER" id="PTHR34978:SF3">
    <property type="entry name" value="SLR0241 PROTEIN"/>
    <property type="match status" value="1"/>
</dbReference>
<keyword evidence="2 5" id="KW-0812">Transmembrane</keyword>
<protein>
    <submittedName>
        <fullName evidence="7">TonB family protein</fullName>
    </submittedName>
</protein>
<evidence type="ECO:0000259" key="6">
    <source>
        <dbReference type="PROSITE" id="PS52015"/>
    </source>
</evidence>
<feature type="transmembrane region" description="Helical" evidence="5">
    <location>
        <begin position="12"/>
        <end position="30"/>
    </location>
</feature>
<evidence type="ECO:0000256" key="1">
    <source>
        <dbReference type="ARBA" id="ARBA00004167"/>
    </source>
</evidence>
<proteinExistence type="predicted"/>
<feature type="transmembrane region" description="Helical" evidence="5">
    <location>
        <begin position="42"/>
        <end position="65"/>
    </location>
</feature>
<dbReference type="PROSITE" id="PS52015">
    <property type="entry name" value="TONB_CTD"/>
    <property type="match status" value="1"/>
</dbReference>
<evidence type="ECO:0000256" key="3">
    <source>
        <dbReference type="ARBA" id="ARBA00022989"/>
    </source>
</evidence>
<dbReference type="Pfam" id="PF03544">
    <property type="entry name" value="TonB_C"/>
    <property type="match status" value="1"/>
</dbReference>
<comment type="subcellular location">
    <subcellularLocation>
        <location evidence="1">Membrane</location>
        <topology evidence="1">Single-pass membrane protein</topology>
    </subcellularLocation>
</comment>
<dbReference type="GO" id="GO:0016020">
    <property type="term" value="C:membrane"/>
    <property type="evidence" value="ECO:0007669"/>
    <property type="project" value="UniProtKB-SubCell"/>
</dbReference>
<keyword evidence="3 5" id="KW-1133">Transmembrane helix</keyword>
<feature type="transmembrane region" description="Helical" evidence="5">
    <location>
        <begin position="85"/>
        <end position="107"/>
    </location>
</feature>
<accession>A0A431UL05</accession>
<reference evidence="7 8" key="1">
    <citation type="submission" date="2018-12" db="EMBL/GenBank/DDBJ databases">
        <authorList>
            <person name="Kartti S."/>
            <person name="Manni A."/>
            <person name="Chemao El Fihri M.W."/>
            <person name="Laamarti M."/>
            <person name="Temsamani L."/>
            <person name="El Jamali J.E."/>
            <person name="Ouadghiri M."/>
            <person name="Ibrahimi A."/>
            <person name="Filati-Maltouf A."/>
        </authorList>
    </citation>
    <scope>NUCLEOTIDE SEQUENCE [LARGE SCALE GENOMIC DNA]</scope>
    <source>
        <strain evidence="7 8">MDMC339</strain>
    </source>
</reference>
<dbReference type="InterPro" id="IPR052173">
    <property type="entry name" value="Beta-lactam_resp_regulator"/>
</dbReference>
<evidence type="ECO:0000313" key="8">
    <source>
        <dbReference type="Proteomes" id="UP000271705"/>
    </source>
</evidence>
<dbReference type="InterPro" id="IPR008756">
    <property type="entry name" value="Peptidase_M56"/>
</dbReference>
<name>A0A431UL05_STEMA</name>
<organism evidence="7 8">
    <name type="scientific">Stenotrophomonas maltophilia</name>
    <name type="common">Pseudomonas maltophilia</name>
    <name type="synonym">Xanthomonas maltophilia</name>
    <dbReference type="NCBI Taxonomy" id="40324"/>
    <lineage>
        <taxon>Bacteria</taxon>
        <taxon>Pseudomonadati</taxon>
        <taxon>Pseudomonadota</taxon>
        <taxon>Gammaproteobacteria</taxon>
        <taxon>Lysobacterales</taxon>
        <taxon>Lysobacteraceae</taxon>
        <taxon>Stenotrophomonas</taxon>
        <taxon>Stenotrophomonas maltophilia group</taxon>
    </lineage>
</organism>
<evidence type="ECO:0000256" key="2">
    <source>
        <dbReference type="ARBA" id="ARBA00022692"/>
    </source>
</evidence>
<gene>
    <name evidence="7" type="ORF">EKL94_07075</name>
</gene>
<dbReference type="PANTHER" id="PTHR34978">
    <property type="entry name" value="POSSIBLE SENSOR-TRANSDUCER PROTEIN BLAR"/>
    <property type="match status" value="1"/>
</dbReference>
<keyword evidence="4 5" id="KW-0472">Membrane</keyword>